<dbReference type="Proteomes" id="UP001054252">
    <property type="component" value="Unassembled WGS sequence"/>
</dbReference>
<dbReference type="AlphaFoldDB" id="A0AAV5JBE8"/>
<organism evidence="1 2">
    <name type="scientific">Rubroshorea leprosula</name>
    <dbReference type="NCBI Taxonomy" id="152421"/>
    <lineage>
        <taxon>Eukaryota</taxon>
        <taxon>Viridiplantae</taxon>
        <taxon>Streptophyta</taxon>
        <taxon>Embryophyta</taxon>
        <taxon>Tracheophyta</taxon>
        <taxon>Spermatophyta</taxon>
        <taxon>Magnoliopsida</taxon>
        <taxon>eudicotyledons</taxon>
        <taxon>Gunneridae</taxon>
        <taxon>Pentapetalae</taxon>
        <taxon>rosids</taxon>
        <taxon>malvids</taxon>
        <taxon>Malvales</taxon>
        <taxon>Dipterocarpaceae</taxon>
        <taxon>Rubroshorea</taxon>
    </lineage>
</organism>
<comment type="caution">
    <text evidence="1">The sequence shown here is derived from an EMBL/GenBank/DDBJ whole genome shotgun (WGS) entry which is preliminary data.</text>
</comment>
<gene>
    <name evidence="1" type="ORF">SLEP1_g22167</name>
</gene>
<evidence type="ECO:0000313" key="1">
    <source>
        <dbReference type="EMBL" id="GKV10857.1"/>
    </source>
</evidence>
<accession>A0AAV5JBE8</accession>
<sequence length="160" mass="17000">MKRGSGIFPLASFLSPVCNRAPHLCAPLLTANLRFYPRPDPLLLRPALLCTLGLGVPAPAFYAQSRAPALHKACAAAYCTDPAPARFCSPLLATNQPYTPTPPAARAPCPTPSLSLCLLHQILLLYTRSPAHMHSSTSCSMPLLLHRACAPIPASALLLL</sequence>
<keyword evidence="2" id="KW-1185">Reference proteome</keyword>
<protein>
    <submittedName>
        <fullName evidence="1">Uncharacterized protein</fullName>
    </submittedName>
</protein>
<evidence type="ECO:0000313" key="2">
    <source>
        <dbReference type="Proteomes" id="UP001054252"/>
    </source>
</evidence>
<dbReference type="EMBL" id="BPVZ01000033">
    <property type="protein sequence ID" value="GKV10857.1"/>
    <property type="molecule type" value="Genomic_DNA"/>
</dbReference>
<reference evidence="1 2" key="1">
    <citation type="journal article" date="2021" name="Commun. Biol.">
        <title>The genome of Shorea leprosula (Dipterocarpaceae) highlights the ecological relevance of drought in aseasonal tropical rainforests.</title>
        <authorList>
            <person name="Ng K.K.S."/>
            <person name="Kobayashi M.J."/>
            <person name="Fawcett J.A."/>
            <person name="Hatakeyama M."/>
            <person name="Paape T."/>
            <person name="Ng C.H."/>
            <person name="Ang C.C."/>
            <person name="Tnah L.H."/>
            <person name="Lee C.T."/>
            <person name="Nishiyama T."/>
            <person name="Sese J."/>
            <person name="O'Brien M.J."/>
            <person name="Copetti D."/>
            <person name="Mohd Noor M.I."/>
            <person name="Ong R.C."/>
            <person name="Putra M."/>
            <person name="Sireger I.Z."/>
            <person name="Indrioko S."/>
            <person name="Kosugi Y."/>
            <person name="Izuno A."/>
            <person name="Isagi Y."/>
            <person name="Lee S.L."/>
            <person name="Shimizu K.K."/>
        </authorList>
    </citation>
    <scope>NUCLEOTIDE SEQUENCE [LARGE SCALE GENOMIC DNA]</scope>
    <source>
        <strain evidence="1">214</strain>
    </source>
</reference>
<proteinExistence type="predicted"/>
<name>A0AAV5JBE8_9ROSI</name>